<organism evidence="2 3">
    <name type="scientific">Pochonia chlamydosporia 170</name>
    <dbReference type="NCBI Taxonomy" id="1380566"/>
    <lineage>
        <taxon>Eukaryota</taxon>
        <taxon>Fungi</taxon>
        <taxon>Dikarya</taxon>
        <taxon>Ascomycota</taxon>
        <taxon>Pezizomycotina</taxon>
        <taxon>Sordariomycetes</taxon>
        <taxon>Hypocreomycetidae</taxon>
        <taxon>Hypocreales</taxon>
        <taxon>Clavicipitaceae</taxon>
        <taxon>Pochonia</taxon>
    </lineage>
</organism>
<comment type="caution">
    <text evidence="2">The sequence shown here is derived from an EMBL/GenBank/DDBJ whole genome shotgun (WGS) entry which is preliminary data.</text>
</comment>
<feature type="region of interest" description="Disordered" evidence="1">
    <location>
        <begin position="45"/>
        <end position="119"/>
    </location>
</feature>
<accession>A0A179FBJ1</accession>
<dbReference type="EMBL" id="LSBJ02000007">
    <property type="protein sequence ID" value="OAQ62443.1"/>
    <property type="molecule type" value="Genomic_DNA"/>
</dbReference>
<feature type="compositionally biased region" description="Basic and acidic residues" evidence="1">
    <location>
        <begin position="104"/>
        <end position="119"/>
    </location>
</feature>
<feature type="compositionally biased region" description="Basic and acidic residues" evidence="1">
    <location>
        <begin position="45"/>
        <end position="58"/>
    </location>
</feature>
<evidence type="ECO:0000313" key="2">
    <source>
        <dbReference type="EMBL" id="OAQ62443.1"/>
    </source>
</evidence>
<feature type="compositionally biased region" description="Acidic residues" evidence="1">
    <location>
        <begin position="59"/>
        <end position="95"/>
    </location>
</feature>
<dbReference type="AlphaFoldDB" id="A0A179FBJ1"/>
<proteinExistence type="predicted"/>
<sequence>MSTTSPLGALVFLAWPVKKEYTKKGRAAIKRLDMTNTENIIRYLRTEYESDPNGKDGQFDEESDMTDESDEESDVTDDSDEESDVIDESIEDQDAMYESSEYQDAVKKSGEKHDATNESRMRVIAKIHIHKYPDSTSPREMRVECRSQRFPVFAMPRIAEWDDAGVKIKQVERCQCKRKAIKLPVDNKPKSTG</sequence>
<dbReference type="Proteomes" id="UP000078397">
    <property type="component" value="Unassembled WGS sequence"/>
</dbReference>
<dbReference type="KEGG" id="pchm:VFPPC_06932"/>
<gene>
    <name evidence="2" type="ORF">VFPPC_06932</name>
</gene>
<protein>
    <submittedName>
        <fullName evidence="2">SDA1 domain-containing protein</fullName>
    </submittedName>
</protein>
<evidence type="ECO:0000313" key="3">
    <source>
        <dbReference type="Proteomes" id="UP000078397"/>
    </source>
</evidence>
<evidence type="ECO:0000256" key="1">
    <source>
        <dbReference type="SAM" id="MobiDB-lite"/>
    </source>
</evidence>
<dbReference type="RefSeq" id="XP_018140147.1">
    <property type="nucleotide sequence ID" value="XM_018285880.1"/>
</dbReference>
<dbReference type="GeneID" id="28849874"/>
<reference evidence="2 3" key="1">
    <citation type="journal article" date="2016" name="PLoS Pathog.">
        <title>Biosynthesis of antibiotic leucinostatins in bio-control fungus Purpureocillium lilacinum and their inhibition on phytophthora revealed by genome mining.</title>
        <authorList>
            <person name="Wang G."/>
            <person name="Liu Z."/>
            <person name="Lin R."/>
            <person name="Li E."/>
            <person name="Mao Z."/>
            <person name="Ling J."/>
            <person name="Yang Y."/>
            <person name="Yin W.B."/>
            <person name="Xie B."/>
        </authorList>
    </citation>
    <scope>NUCLEOTIDE SEQUENCE [LARGE SCALE GENOMIC DNA]</scope>
    <source>
        <strain evidence="2">170</strain>
    </source>
</reference>
<keyword evidence="3" id="KW-1185">Reference proteome</keyword>
<name>A0A179FBJ1_METCM</name>